<dbReference type="PANTHER" id="PTHR31681">
    <property type="entry name" value="C2H2-LIKE ZINC FINGER PROTEIN"/>
    <property type="match status" value="1"/>
</dbReference>
<gene>
    <name evidence="2" type="ORF">EW026_g5434</name>
</gene>
<dbReference type="AlphaFoldDB" id="A0A4S4KE51"/>
<feature type="domain" description="PARP catalytic" evidence="1">
    <location>
        <begin position="141"/>
        <end position="231"/>
    </location>
</feature>
<evidence type="ECO:0000313" key="3">
    <source>
        <dbReference type="Proteomes" id="UP000309038"/>
    </source>
</evidence>
<dbReference type="PANTHER" id="PTHR31681:SF3">
    <property type="entry name" value="OS04G0690100 PROTEIN"/>
    <property type="match status" value="1"/>
</dbReference>
<keyword evidence="3" id="KW-1185">Reference proteome</keyword>
<proteinExistence type="predicted"/>
<comment type="caution">
    <text evidence="2">The sequence shown here is derived from an EMBL/GenBank/DDBJ whole genome shotgun (WGS) entry which is preliminary data.</text>
</comment>
<dbReference type="InterPro" id="IPR012317">
    <property type="entry name" value="Poly(ADP-ribose)pol_cat_dom"/>
</dbReference>
<dbReference type="Proteomes" id="UP000309038">
    <property type="component" value="Unassembled WGS sequence"/>
</dbReference>
<dbReference type="SUPFAM" id="SSF56399">
    <property type="entry name" value="ADP-ribosylation"/>
    <property type="match status" value="1"/>
</dbReference>
<dbReference type="Pfam" id="PF00644">
    <property type="entry name" value="PARP"/>
    <property type="match status" value="1"/>
</dbReference>
<protein>
    <recommendedName>
        <fullName evidence="1">PARP catalytic domain-containing protein</fullName>
    </recommendedName>
</protein>
<accession>A0A4S4KE51</accession>
<name>A0A4S4KE51_9APHY</name>
<sequence length="260" mass="28732">MRMGSGLYCSFAHESLGLAIAGCLRCRQALATHNDFCHTCHAELQTIAPAVMEIPHDHDLFTAGKTTWGRGRPCPAVKHIYKIVSERFVFERYDAYRASVESRGQFTKQGKLPGNERDGWHGTRRECQLGNEGKTRFCTSITCSLCGIIKTSFDLARGFNGTGFGLGWEILGKALYTSSSSSKSDNYSYNTNWNTPLKAMLLNKVIAGKCYVAEKAEETLTGPPVGYDSARLPQAATVDDLAVYRNDAIRPSYLIMYDGN</sequence>
<reference evidence="2 3" key="1">
    <citation type="submission" date="2019-02" db="EMBL/GenBank/DDBJ databases">
        <title>Genome sequencing of the rare red list fungi Phlebia centrifuga.</title>
        <authorList>
            <person name="Buettner E."/>
            <person name="Kellner H."/>
        </authorList>
    </citation>
    <scope>NUCLEOTIDE SEQUENCE [LARGE SCALE GENOMIC DNA]</scope>
    <source>
        <strain evidence="2 3">DSM 108282</strain>
    </source>
</reference>
<organism evidence="2 3">
    <name type="scientific">Hermanssonia centrifuga</name>
    <dbReference type="NCBI Taxonomy" id="98765"/>
    <lineage>
        <taxon>Eukaryota</taxon>
        <taxon>Fungi</taxon>
        <taxon>Dikarya</taxon>
        <taxon>Basidiomycota</taxon>
        <taxon>Agaricomycotina</taxon>
        <taxon>Agaricomycetes</taxon>
        <taxon>Polyporales</taxon>
        <taxon>Meruliaceae</taxon>
        <taxon>Hermanssonia</taxon>
    </lineage>
</organism>
<dbReference type="EMBL" id="SGPJ01000239">
    <property type="protein sequence ID" value="THG96391.1"/>
    <property type="molecule type" value="Genomic_DNA"/>
</dbReference>
<dbReference type="GO" id="GO:0003950">
    <property type="term" value="F:NAD+ poly-ADP-ribosyltransferase activity"/>
    <property type="evidence" value="ECO:0007669"/>
    <property type="project" value="InterPro"/>
</dbReference>
<evidence type="ECO:0000313" key="2">
    <source>
        <dbReference type="EMBL" id="THG96391.1"/>
    </source>
</evidence>
<dbReference type="Gene3D" id="3.90.228.10">
    <property type="match status" value="1"/>
</dbReference>
<evidence type="ECO:0000259" key="1">
    <source>
        <dbReference type="Pfam" id="PF00644"/>
    </source>
</evidence>